<feature type="domain" description="C2" evidence="21">
    <location>
        <begin position="1118"/>
        <end position="1244"/>
    </location>
</feature>
<evidence type="ECO:0000256" key="11">
    <source>
        <dbReference type="ARBA" id="ARBA00022741"/>
    </source>
</evidence>
<dbReference type="FunFam" id="2.60.40.150:FF:000042">
    <property type="entry name" value="Copine 3"/>
    <property type="match status" value="1"/>
</dbReference>
<dbReference type="Proteomes" id="UP000289886">
    <property type="component" value="Unassembled WGS sequence"/>
</dbReference>
<dbReference type="GO" id="GO:0005634">
    <property type="term" value="C:nucleus"/>
    <property type="evidence" value="ECO:0007669"/>
    <property type="project" value="UniProtKB-SubCell"/>
</dbReference>
<dbReference type="InterPro" id="IPR007111">
    <property type="entry name" value="NACHT_NTPase"/>
</dbReference>
<keyword evidence="12" id="KW-0106">Calcium</keyword>
<reference evidence="23 24" key="1">
    <citation type="submission" date="2019-01" db="EMBL/GenBank/DDBJ databases">
        <title>Draft Genome and Complete Hox-Cluster Characterization of the Sterlet Sturgeon (Acipenser ruthenus).</title>
        <authorList>
            <person name="Wei Q."/>
        </authorList>
    </citation>
    <scope>NUCLEOTIDE SEQUENCE [LARGE SCALE GENOMIC DNA]</scope>
    <source>
        <strain evidence="23">WHYD16114868_AA</strain>
        <tissue evidence="23">Blood</tissue>
    </source>
</reference>
<keyword evidence="7" id="KW-0963">Cytoplasm</keyword>
<feature type="domain" description="NACHT" evidence="22">
    <location>
        <begin position="183"/>
        <end position="318"/>
    </location>
</feature>
<dbReference type="InterPro" id="IPR035892">
    <property type="entry name" value="C2_domain_sf"/>
</dbReference>
<dbReference type="InterPro" id="IPR037768">
    <property type="entry name" value="C2B_Copine"/>
</dbReference>
<dbReference type="Pfam" id="PF00168">
    <property type="entry name" value="C2"/>
    <property type="match status" value="2"/>
</dbReference>
<dbReference type="GO" id="GO:0005737">
    <property type="term" value="C:cytoplasm"/>
    <property type="evidence" value="ECO:0007669"/>
    <property type="project" value="UniProtKB-SubCell"/>
</dbReference>
<dbReference type="CDD" id="cd04047">
    <property type="entry name" value="C2B_Copine"/>
    <property type="match status" value="1"/>
</dbReference>
<evidence type="ECO:0000256" key="9">
    <source>
        <dbReference type="ARBA" id="ARBA00022723"/>
    </source>
</evidence>
<evidence type="ECO:0000256" key="19">
    <source>
        <dbReference type="ARBA" id="ARBA00074834"/>
    </source>
</evidence>
<dbReference type="InterPro" id="IPR041267">
    <property type="entry name" value="NLRP_HD2"/>
</dbReference>
<dbReference type="EMBL" id="SCEB01214731">
    <property type="protein sequence ID" value="RXM33545.1"/>
    <property type="molecule type" value="Genomic_DNA"/>
</dbReference>
<organism evidence="23 24">
    <name type="scientific">Acipenser ruthenus</name>
    <name type="common">Sterlet sturgeon</name>
    <dbReference type="NCBI Taxonomy" id="7906"/>
    <lineage>
        <taxon>Eukaryota</taxon>
        <taxon>Metazoa</taxon>
        <taxon>Chordata</taxon>
        <taxon>Craniata</taxon>
        <taxon>Vertebrata</taxon>
        <taxon>Euteleostomi</taxon>
        <taxon>Actinopterygii</taxon>
        <taxon>Chondrostei</taxon>
        <taxon>Acipenseriformes</taxon>
        <taxon>Acipenseridae</taxon>
        <taxon>Acipenser</taxon>
    </lineage>
</organism>
<evidence type="ECO:0000256" key="12">
    <source>
        <dbReference type="ARBA" id="ARBA00022837"/>
    </source>
</evidence>
<dbReference type="CDD" id="cd01459">
    <property type="entry name" value="vWA_copine_like"/>
    <property type="match status" value="1"/>
</dbReference>
<dbReference type="InterPro" id="IPR000008">
    <property type="entry name" value="C2_dom"/>
</dbReference>
<gene>
    <name evidence="23" type="ORF">EOD39_1247</name>
</gene>
<dbReference type="GO" id="GO:0005925">
    <property type="term" value="C:focal adhesion"/>
    <property type="evidence" value="ECO:0007669"/>
    <property type="project" value="UniProtKB-SubCell"/>
</dbReference>
<dbReference type="Gene3D" id="2.60.40.150">
    <property type="entry name" value="C2 domain"/>
    <property type="match status" value="2"/>
</dbReference>
<dbReference type="GO" id="GO:0005886">
    <property type="term" value="C:plasma membrane"/>
    <property type="evidence" value="ECO:0007669"/>
    <property type="project" value="UniProtKB-SubCell"/>
</dbReference>
<evidence type="ECO:0000259" key="21">
    <source>
        <dbReference type="PROSITE" id="PS50004"/>
    </source>
</evidence>
<dbReference type="Gene3D" id="1.10.533.20">
    <property type="match status" value="1"/>
</dbReference>
<dbReference type="GO" id="GO:0005524">
    <property type="term" value="F:ATP binding"/>
    <property type="evidence" value="ECO:0007669"/>
    <property type="project" value="UniProtKB-KW"/>
</dbReference>
<sequence length="1700" mass="188975">MDEVDLYSELSAVRSQLVDVLSLEAAGVLQQLCSLLNAEEQEEVNRTADRKGRVSLIVDLFRDKDPGTCRQFIQTLCMICNELPMQLETRLMSAAGDDFAERYKSLMMKMLLLRYEKIPEDLLKRVTLDKTFISVVKKNATKLRERIDRTRDEPCVSQDSEDGTDTMVKISDLLEPSTTSDSRVIVLLGKAGTGKTMLMHNICHQWAKGTFAQFQFTFLFEFRQLNLVKRTLTLRQLLFNFFLMPEEEQDAVFEFISANPRGVCLIFDGYDEFLGKFSPATPDISRDPLKPLSVAELFSGLYTGSILNGCTLLVTCRPKDVLDLPLSAVDRVGEVLGFDHRRVEEYALHFFRDSLYKEQAVAHLMENRNILNMCYVPALCFISCVCLDDLLSTGSSRPLLPSTMTQFYINMLTAFLRKKDAVSSSVATEPLLLQKYQQEINGLCQLAMKGLEKSNIVFYTRDVPESVMRFASDNGFLTAFEVKKEDGTKDLGCAFAHLTMQEFFAALHLITSDSVTEAQLKKKFNLKSKWISRNDPKSVFTDTFHIFVSGLSSRECTQFLSRLARRHLPWVEKRQKVILEILKKLAASNLTGPKIIELCHCTYETQDLELAKLIGASLTYELRNFRLTPVDMTALVFVMNTGGVSVCLDLAGCSMERDCLEVLPNCKTIHTASSFRSRKYDDRFAEALSAVLPKIGSLKKFDLGNNAATVDGILSLVKTMSTCSSIEKIHVVLSNNHVSEEGLCSLSHSLNVCPNVVEVEGSLSDNALGDRGLARLIKHLPGLQGVRVINVSNNLVTMDSIVCLAGSLCTCKNICEVDMSFSDSVLDDKSIEKLLSHLPQLQPLKLLNISNSRISTDGALLLVQSLLHCERVRAVELRPKGEAFIKFVKMKADQATCNLNNNKLSQVGVLYLVDSMSICNRVVEVEVCLKECSFGLEHLVKLAAILERSPNLVTLEIRNNGMTFEAVVNLVRELKGCPDVLTVRVHKNTVHITMENPNLPTTGSMDSAANSLSDVNTSVEGGVYLVDSLKGCTRIEEIDLSQNSIGDAGGKKLADALSNCRLIEEICLANNSIGDEAAVKLADVLPIMTHLKVLSLKLINISDSDSIHLAVSLGHCPTIEEVNLSWNYIGDDAALKIAEILPRMKRLKELDVKTMAGCSVDFAEGLTPAQEAQISRTETAINNLNPVFGVKFVIDYHFEEIQKLKFILFDQDKPSLQLYEHDFLGEFTCNLGVIVSSKKLTRPLVLGNGKPAGKGTITIAAQELSDNRIISLSMAGRKLDKKVSPELCTLLQKPAITLEILCSLTSTNPKGNPNQICVSFQDFFGKSDPYLEFHKQGDDGKWMLVHRTEVIKNTLDPVWKPFSMPLISLCGGDVDKTIKIMCYDYDNDGGHDFIGEFTTTVSKMCEAQNTTEIEFECINPKKQKKKKSYKNSGIIILKSCKIARDYSFLDYILGGCQLMFTVGIDFTASNGNPRDPSSLHHISPMGTNEYLAAIWAVGQIIQDYDTDKMFPALGFGAQLPPDWKVSHEFAINFNPTNPFCSGVEGIAQAYSACLPHIRFYGPTNFSPIINHVARFASQAVQQEVAAQYFTLLIITDGVISDMEETRHAIVQASKLPMSVIIVGVGNADFAAMEFLDGDNRILRSYTGEEAARDIVQFVPFREFRNAPKETLAKSVLAELPQQVSQYFKQKNLSPSSSDPE</sequence>
<evidence type="ECO:0000256" key="3">
    <source>
        <dbReference type="ARBA" id="ARBA00004246"/>
    </source>
</evidence>
<dbReference type="InterPro" id="IPR036465">
    <property type="entry name" value="vWFA_dom_sf"/>
</dbReference>
<dbReference type="InterPro" id="IPR041210">
    <property type="entry name" value="NLRC5_atypical_Card"/>
</dbReference>
<comment type="subunit">
    <text evidence="18">Monomer. Interacts with ERBB2 (preferentially with the tyrosine phosphorylated form); this interaction occurs at the cell membrane and is increased in a growth factor heregulin-dependent manner. Interacts with SHC1; this interaction may mediate the binding of CPNE3 with ERBB2. Interacts with RACK1.</text>
</comment>
<comment type="function">
    <text evidence="17">Calcium-dependent phospholipid-binding protein that plays a role in ERBB2-mediated tumor cell migration in response to growth factor heregulin stimulation.</text>
</comment>
<dbReference type="InterPro" id="IPR001611">
    <property type="entry name" value="Leu-rich_rpt"/>
</dbReference>
<comment type="similarity">
    <text evidence="5">Belongs to the copine family.</text>
</comment>
<comment type="subcellular location">
    <subcellularLocation>
        <location evidence="3">Cell junction</location>
        <location evidence="3">Focal adhesion</location>
    </subcellularLocation>
    <subcellularLocation>
        <location evidence="2">Cell membrane</location>
    </subcellularLocation>
    <subcellularLocation>
        <location evidence="4">Cytoplasm</location>
    </subcellularLocation>
    <subcellularLocation>
        <location evidence="1">Nucleus</location>
    </subcellularLocation>
</comment>
<dbReference type="SUPFAM" id="SSF52540">
    <property type="entry name" value="P-loop containing nucleoside triphosphate hydrolases"/>
    <property type="match status" value="1"/>
</dbReference>
<protein>
    <recommendedName>
        <fullName evidence="19">Copine-3</fullName>
    </recommendedName>
    <alternativeName>
        <fullName evidence="20">Copine III</fullName>
    </alternativeName>
</protein>
<evidence type="ECO:0000256" key="17">
    <source>
        <dbReference type="ARBA" id="ARBA00058857"/>
    </source>
</evidence>
<keyword evidence="13" id="KW-0067">ATP-binding</keyword>
<keyword evidence="14" id="KW-0965">Cell junction</keyword>
<dbReference type="Pfam" id="PF05729">
    <property type="entry name" value="NACHT"/>
    <property type="match status" value="1"/>
</dbReference>
<evidence type="ECO:0000256" key="6">
    <source>
        <dbReference type="ARBA" id="ARBA00022475"/>
    </source>
</evidence>
<name>A0A444UEF2_ACIRT</name>
<dbReference type="SMART" id="SM00239">
    <property type="entry name" value="C2"/>
    <property type="match status" value="2"/>
</dbReference>
<evidence type="ECO:0000313" key="24">
    <source>
        <dbReference type="Proteomes" id="UP000289886"/>
    </source>
</evidence>
<dbReference type="PROSITE" id="PS50837">
    <property type="entry name" value="NACHT"/>
    <property type="match status" value="1"/>
</dbReference>
<dbReference type="PANTHER" id="PTHR10857">
    <property type="entry name" value="COPINE"/>
    <property type="match status" value="1"/>
</dbReference>
<dbReference type="SUPFAM" id="SSF49562">
    <property type="entry name" value="C2 domain (Calcium/lipid-binding domain, CaLB)"/>
    <property type="match status" value="2"/>
</dbReference>
<evidence type="ECO:0000256" key="13">
    <source>
        <dbReference type="ARBA" id="ARBA00022840"/>
    </source>
</evidence>
<evidence type="ECO:0000256" key="7">
    <source>
        <dbReference type="ARBA" id="ARBA00022490"/>
    </source>
</evidence>
<evidence type="ECO:0000256" key="2">
    <source>
        <dbReference type="ARBA" id="ARBA00004236"/>
    </source>
</evidence>
<dbReference type="InterPro" id="IPR032675">
    <property type="entry name" value="LRR_dom_sf"/>
</dbReference>
<keyword evidence="10" id="KW-0677">Repeat</keyword>
<keyword evidence="11" id="KW-0547">Nucleotide-binding</keyword>
<dbReference type="Pfam" id="PF13516">
    <property type="entry name" value="LRR_6"/>
    <property type="match status" value="2"/>
</dbReference>
<evidence type="ECO:0000313" key="23">
    <source>
        <dbReference type="EMBL" id="RXM33545.1"/>
    </source>
</evidence>
<keyword evidence="9" id="KW-0479">Metal-binding</keyword>
<evidence type="ECO:0000256" key="18">
    <source>
        <dbReference type="ARBA" id="ARBA00065466"/>
    </source>
</evidence>
<dbReference type="SUPFAM" id="SSF53300">
    <property type="entry name" value="vWA-like"/>
    <property type="match status" value="1"/>
</dbReference>
<evidence type="ECO:0000256" key="14">
    <source>
        <dbReference type="ARBA" id="ARBA00022949"/>
    </source>
</evidence>
<evidence type="ECO:0000259" key="22">
    <source>
        <dbReference type="PROSITE" id="PS50837"/>
    </source>
</evidence>
<keyword evidence="8" id="KW-0597">Phosphoprotein</keyword>
<dbReference type="InterPro" id="IPR010734">
    <property type="entry name" value="Copine_C"/>
</dbReference>
<keyword evidence="6" id="KW-1003">Cell membrane</keyword>
<accession>A0A444UEF2</accession>
<evidence type="ECO:0000256" key="15">
    <source>
        <dbReference type="ARBA" id="ARBA00023136"/>
    </source>
</evidence>
<dbReference type="FunFam" id="3.40.50.300:FF:001028">
    <property type="entry name" value="Class II major histocompatibility complex transactivator"/>
    <property type="match status" value="1"/>
</dbReference>
<evidence type="ECO:0000256" key="16">
    <source>
        <dbReference type="ARBA" id="ARBA00023242"/>
    </source>
</evidence>
<dbReference type="Gene3D" id="3.40.50.300">
    <property type="entry name" value="P-loop containing nucleotide triphosphate hydrolases"/>
    <property type="match status" value="1"/>
</dbReference>
<dbReference type="Pfam" id="PF07002">
    <property type="entry name" value="Copine"/>
    <property type="match status" value="1"/>
</dbReference>
<dbReference type="FunFam" id="2.60.40.150:FF:000099">
    <property type="entry name" value="Copine 3"/>
    <property type="match status" value="1"/>
</dbReference>
<dbReference type="InterPro" id="IPR045052">
    <property type="entry name" value="Copine"/>
</dbReference>
<dbReference type="Pfam" id="PF18461">
    <property type="entry name" value="Atypical_Card"/>
    <property type="match status" value="1"/>
</dbReference>
<dbReference type="InterPro" id="IPR002035">
    <property type="entry name" value="VWF_A"/>
</dbReference>
<evidence type="ECO:0000256" key="10">
    <source>
        <dbReference type="ARBA" id="ARBA00022737"/>
    </source>
</evidence>
<dbReference type="SUPFAM" id="SSF52047">
    <property type="entry name" value="RNI-like"/>
    <property type="match status" value="2"/>
</dbReference>
<dbReference type="Gene3D" id="3.80.10.10">
    <property type="entry name" value="Ribonuclease Inhibitor"/>
    <property type="match status" value="3"/>
</dbReference>
<dbReference type="SMART" id="SM00327">
    <property type="entry name" value="VWA"/>
    <property type="match status" value="1"/>
</dbReference>
<dbReference type="InterPro" id="IPR027417">
    <property type="entry name" value="P-loop_NTPase"/>
</dbReference>
<dbReference type="PANTHER" id="PTHR10857:SF3">
    <property type="entry name" value="COPINE-2"/>
    <property type="match status" value="1"/>
</dbReference>
<keyword evidence="16" id="KW-0539">Nucleus</keyword>
<dbReference type="Pfam" id="PF17776">
    <property type="entry name" value="NLRC4_HD2"/>
    <property type="match status" value="1"/>
</dbReference>
<keyword evidence="15" id="KW-0472">Membrane</keyword>
<evidence type="ECO:0000256" key="20">
    <source>
        <dbReference type="ARBA" id="ARBA00076171"/>
    </source>
</evidence>
<dbReference type="SMART" id="SM00368">
    <property type="entry name" value="LRR_RI"/>
    <property type="match status" value="7"/>
</dbReference>
<evidence type="ECO:0000256" key="1">
    <source>
        <dbReference type="ARBA" id="ARBA00004123"/>
    </source>
</evidence>
<dbReference type="CDD" id="cd04048">
    <property type="entry name" value="C2A_Copine"/>
    <property type="match status" value="1"/>
</dbReference>
<evidence type="ECO:0000256" key="4">
    <source>
        <dbReference type="ARBA" id="ARBA00004496"/>
    </source>
</evidence>
<comment type="caution">
    <text evidence="23">The sequence shown here is derived from an EMBL/GenBank/DDBJ whole genome shotgun (WGS) entry which is preliminary data.</text>
</comment>
<keyword evidence="24" id="KW-1185">Reference proteome</keyword>
<proteinExistence type="inferred from homology"/>
<feature type="domain" description="C2" evidence="21">
    <location>
        <begin position="1283"/>
        <end position="1414"/>
    </location>
</feature>
<dbReference type="GO" id="GO:0071277">
    <property type="term" value="P:cellular response to calcium ion"/>
    <property type="evidence" value="ECO:0007669"/>
    <property type="project" value="UniProtKB-ARBA"/>
</dbReference>
<dbReference type="GO" id="GO:0046872">
    <property type="term" value="F:metal ion binding"/>
    <property type="evidence" value="ECO:0007669"/>
    <property type="project" value="UniProtKB-KW"/>
</dbReference>
<evidence type="ECO:0000256" key="5">
    <source>
        <dbReference type="ARBA" id="ARBA00009048"/>
    </source>
</evidence>
<dbReference type="GO" id="GO:0005544">
    <property type="term" value="F:calcium-dependent phospholipid binding"/>
    <property type="evidence" value="ECO:0007669"/>
    <property type="project" value="InterPro"/>
</dbReference>
<dbReference type="PROSITE" id="PS50004">
    <property type="entry name" value="C2"/>
    <property type="match status" value="2"/>
</dbReference>
<evidence type="ECO:0000256" key="8">
    <source>
        <dbReference type="ARBA" id="ARBA00022553"/>
    </source>
</evidence>